<evidence type="ECO:0000256" key="1">
    <source>
        <dbReference type="ARBA" id="ARBA00000632"/>
    </source>
</evidence>
<dbReference type="PANTHER" id="PTHR38107:SF3">
    <property type="entry name" value="LYSOZYME RRRD-RELATED"/>
    <property type="match status" value="1"/>
</dbReference>
<dbReference type="InterPro" id="IPR034690">
    <property type="entry name" value="Endolysin_T4_type"/>
</dbReference>
<dbReference type="PANTHER" id="PTHR38107">
    <property type="match status" value="1"/>
</dbReference>
<comment type="catalytic activity">
    <reaction evidence="1 7">
        <text>Hydrolysis of (1-&gt;4)-beta-linkages between N-acetylmuramic acid and N-acetyl-D-glucosamine residues in a peptidoglycan and between N-acetyl-D-glucosamine residues in chitodextrins.</text>
        <dbReference type="EC" id="3.2.1.17"/>
    </reaction>
</comment>
<dbReference type="EC" id="3.2.1.17" evidence="7"/>
<dbReference type="SUPFAM" id="SSF53955">
    <property type="entry name" value="Lysozyme-like"/>
    <property type="match status" value="1"/>
</dbReference>
<dbReference type="InterPro" id="IPR033907">
    <property type="entry name" value="Endolysin_autolysin"/>
</dbReference>
<keyword evidence="5" id="KW-1035">Host cytoplasm</keyword>
<dbReference type="InterPro" id="IPR023347">
    <property type="entry name" value="Lysozyme_dom_sf"/>
</dbReference>
<evidence type="ECO:0000256" key="5">
    <source>
        <dbReference type="ARBA" id="ARBA00023200"/>
    </source>
</evidence>
<dbReference type="GO" id="GO:0042742">
    <property type="term" value="P:defense response to bacterium"/>
    <property type="evidence" value="ECO:0007669"/>
    <property type="project" value="UniProtKB-KW"/>
</dbReference>
<dbReference type="InterPro" id="IPR023346">
    <property type="entry name" value="Lysozyme-like_dom_sf"/>
</dbReference>
<dbReference type="EMBL" id="AESD01000826">
    <property type="protein sequence ID" value="EHJ09886.1"/>
    <property type="molecule type" value="Genomic_DNA"/>
</dbReference>
<evidence type="ECO:0000256" key="2">
    <source>
        <dbReference type="ARBA" id="ARBA00022529"/>
    </source>
</evidence>
<keyword evidence="3 7" id="KW-0081">Bacteriolytic enzyme</keyword>
<dbReference type="AlphaFoldDB" id="G5JD51"/>
<dbReference type="CDD" id="cd00737">
    <property type="entry name" value="lyz_endolysin_autolysin"/>
    <property type="match status" value="1"/>
</dbReference>
<reference evidence="8 9" key="1">
    <citation type="journal article" date="2011" name="Front. Microbiol.">
        <title>Two Strains of Crocosphaera watsonii with Highly Conserved Genomes are Distinguished by Strain-Specific Features.</title>
        <authorList>
            <person name="Bench S.R."/>
            <person name="Ilikchyan I.N."/>
            <person name="Tripp H.J."/>
            <person name="Zehr J.P."/>
        </authorList>
    </citation>
    <scope>NUCLEOTIDE SEQUENCE [LARGE SCALE GENOMIC DNA]</scope>
    <source>
        <strain evidence="8 9">WH 0003</strain>
    </source>
</reference>
<evidence type="ECO:0000313" key="9">
    <source>
        <dbReference type="Proteomes" id="UP000003477"/>
    </source>
</evidence>
<dbReference type="Proteomes" id="UP000003477">
    <property type="component" value="Unassembled WGS sequence"/>
</dbReference>
<dbReference type="PATRIC" id="fig|423471.3.peg.4997"/>
<dbReference type="RefSeq" id="WP_007313106.1">
    <property type="nucleotide sequence ID" value="NZ_AESD01000826.1"/>
</dbReference>
<gene>
    <name evidence="8" type="ORF">CWATWH0003_5349</name>
</gene>
<proteinExistence type="inferred from homology"/>
<name>G5JD51_CROWT</name>
<dbReference type="InterPro" id="IPR051018">
    <property type="entry name" value="Bacteriophage_GH24"/>
</dbReference>
<dbReference type="HAMAP" id="MF_04110">
    <property type="entry name" value="ENDOLYSIN_T4"/>
    <property type="match status" value="1"/>
</dbReference>
<dbReference type="GeneID" id="88768668"/>
<protein>
    <recommendedName>
        <fullName evidence="7">Lysozyme</fullName>
        <ecNumber evidence="7">3.2.1.17</ecNumber>
    </recommendedName>
</protein>
<evidence type="ECO:0000256" key="3">
    <source>
        <dbReference type="ARBA" id="ARBA00022638"/>
    </source>
</evidence>
<dbReference type="GO" id="GO:0009253">
    <property type="term" value="P:peptidoglycan catabolic process"/>
    <property type="evidence" value="ECO:0007669"/>
    <property type="project" value="InterPro"/>
</dbReference>
<evidence type="ECO:0000256" key="7">
    <source>
        <dbReference type="RuleBase" id="RU003788"/>
    </source>
</evidence>
<accession>G5JD51</accession>
<dbReference type="Pfam" id="PF00959">
    <property type="entry name" value="Phage_lysozyme"/>
    <property type="match status" value="1"/>
</dbReference>
<comment type="caution">
    <text evidence="8">The sequence shown here is derived from an EMBL/GenBank/DDBJ whole genome shotgun (WGS) entry which is preliminary data.</text>
</comment>
<dbReference type="Gene3D" id="1.10.530.40">
    <property type="match status" value="1"/>
</dbReference>
<dbReference type="InterPro" id="IPR002196">
    <property type="entry name" value="Glyco_hydro_24"/>
</dbReference>
<dbReference type="GO" id="GO:0031640">
    <property type="term" value="P:killing of cells of another organism"/>
    <property type="evidence" value="ECO:0007669"/>
    <property type="project" value="UniProtKB-KW"/>
</dbReference>
<keyword evidence="2 7" id="KW-0929">Antimicrobial</keyword>
<dbReference type="GO" id="GO:0003796">
    <property type="term" value="F:lysozyme activity"/>
    <property type="evidence" value="ECO:0007669"/>
    <property type="project" value="UniProtKB-EC"/>
</dbReference>
<evidence type="ECO:0000256" key="4">
    <source>
        <dbReference type="ARBA" id="ARBA00022801"/>
    </source>
</evidence>
<evidence type="ECO:0000313" key="8">
    <source>
        <dbReference type="EMBL" id="EHJ09886.1"/>
    </source>
</evidence>
<sequence>MKTNQQGIDLIKKWEGFRAKPYYCPAGVLTIGYGSTGSRVKPGTILNRETAEQWLVQDCKKFEEINKSGIKVPVSSNQFSALISFTYNVGGGAFTGSTLLRKLNSKDYQGACNELDRWVNGGGRKLPGLVKRRNDEQALFNKPDGHIQDPKSEGVAIASNKILITHNTWGKQEVVGHEHQTEGETKVRLYEGSELPFLANKSEGGHIRFTFGHGQEDIKLAGRNTWLLWGEHFRFVNQATEEEPSQADTLAERIASACEEKGYPLDKSVYNLVGISGLFPKSSRDEAYGIDTTPDKWNDSVLILAHEGVEWDILAFYRATTEPGRHYVFNPLNPNGGACLDWGFHKGLWRFGQHRGYRALSQAGEVRLRRDKNRNHRRDDVVTVERGNGINLHTSKTTGWRGSYSETSIGRWSAGCVVIPDPAEFRQCLSILEKSPQYRQNCNTLFDFRLLDHGWI</sequence>
<evidence type="ECO:0000256" key="6">
    <source>
        <dbReference type="ARBA" id="ARBA00023295"/>
    </source>
</evidence>
<keyword evidence="6 7" id="KW-0326">Glycosidase</keyword>
<comment type="similarity">
    <text evidence="7">Belongs to the glycosyl hydrolase 24 family.</text>
</comment>
<dbReference type="GO" id="GO:0016998">
    <property type="term" value="P:cell wall macromolecule catabolic process"/>
    <property type="evidence" value="ECO:0007669"/>
    <property type="project" value="InterPro"/>
</dbReference>
<organism evidence="8 9">
    <name type="scientific">Crocosphaera watsonii WH 0003</name>
    <dbReference type="NCBI Taxonomy" id="423471"/>
    <lineage>
        <taxon>Bacteria</taxon>
        <taxon>Bacillati</taxon>
        <taxon>Cyanobacteriota</taxon>
        <taxon>Cyanophyceae</taxon>
        <taxon>Oscillatoriophycideae</taxon>
        <taxon>Chroococcales</taxon>
        <taxon>Aphanothecaceae</taxon>
        <taxon>Crocosphaera</taxon>
    </lineage>
</organism>
<keyword evidence="4 7" id="KW-0378">Hydrolase</keyword>